<dbReference type="Proteomes" id="UP000317180">
    <property type="component" value="Unassembled WGS sequence"/>
</dbReference>
<dbReference type="PROSITE" id="PS51257">
    <property type="entry name" value="PROKAR_LIPOPROTEIN"/>
    <property type="match status" value="1"/>
</dbReference>
<dbReference type="GeneID" id="82813087"/>
<dbReference type="RefSeq" id="WP_005829041.1">
    <property type="nucleotide sequence ID" value="NZ_BJOD01000028.1"/>
</dbReference>
<dbReference type="PANTHER" id="PTHR41247">
    <property type="entry name" value="HTH-TYPE TRANSCRIPTIONAL REPRESSOR YCNK"/>
    <property type="match status" value="1"/>
</dbReference>
<feature type="compositionally biased region" description="Low complexity" evidence="1">
    <location>
        <begin position="182"/>
        <end position="196"/>
    </location>
</feature>
<dbReference type="Proteomes" id="UP000276178">
    <property type="component" value="Unassembled WGS sequence"/>
</dbReference>
<dbReference type="AlphaFoldDB" id="A0A3M8ACD1"/>
<evidence type="ECO:0000313" key="2">
    <source>
        <dbReference type="EMBL" id="GED26794.1"/>
    </source>
</evidence>
<dbReference type="SUPFAM" id="SSF160387">
    <property type="entry name" value="NosL/MerB-like"/>
    <property type="match status" value="1"/>
</dbReference>
<reference evidence="2 5" key="2">
    <citation type="submission" date="2019-06" db="EMBL/GenBank/DDBJ databases">
        <title>Whole genome shotgun sequence of Brevibacillus agri NBRC 15538.</title>
        <authorList>
            <person name="Hosoyama A."/>
            <person name="Uohara A."/>
            <person name="Ohji S."/>
            <person name="Ichikawa N."/>
        </authorList>
    </citation>
    <scope>NUCLEOTIDE SEQUENCE [LARGE SCALE GENOMIC DNA]</scope>
    <source>
        <strain evidence="2 5">NBRC 15538</strain>
    </source>
</reference>
<dbReference type="EMBL" id="RHHN01000084">
    <property type="protein sequence ID" value="RNB48824.1"/>
    <property type="molecule type" value="Genomic_DNA"/>
</dbReference>
<evidence type="ECO:0000313" key="5">
    <source>
        <dbReference type="Proteomes" id="UP000317180"/>
    </source>
</evidence>
<organism evidence="3 4">
    <name type="scientific">Brevibacillus agri</name>
    <dbReference type="NCBI Taxonomy" id="51101"/>
    <lineage>
        <taxon>Bacteria</taxon>
        <taxon>Bacillati</taxon>
        <taxon>Bacillota</taxon>
        <taxon>Bacilli</taxon>
        <taxon>Bacillales</taxon>
        <taxon>Paenibacillaceae</taxon>
        <taxon>Brevibacillus</taxon>
    </lineage>
</organism>
<sequence length="196" mass="21781">MMNLKKWVTTLGAIAGISLLIVGCGKEEAQPVEIAEGVDKCDICHMHVPNDHNATEIILKDGKALKFDDIGCLHEWTEQHGTDEVAMQYVRDYYTAEWTKAEQATFAYDKEFKTPMSYGIYSFKDKAEAEKFVAEQKKGVIMDAEGLKNHTWERSMSKHMKKDGHSSEGPSSGGHQSGDMESTPAHGSSTTTTTHH</sequence>
<name>A0A3M8ACD1_9BACL</name>
<protein>
    <recommendedName>
        <fullName evidence="6">Nitrous oxide reductase</fullName>
    </recommendedName>
</protein>
<evidence type="ECO:0000313" key="4">
    <source>
        <dbReference type="Proteomes" id="UP000276178"/>
    </source>
</evidence>
<keyword evidence="5" id="KW-1185">Reference proteome</keyword>
<evidence type="ECO:0000256" key="1">
    <source>
        <dbReference type="SAM" id="MobiDB-lite"/>
    </source>
</evidence>
<evidence type="ECO:0008006" key="6">
    <source>
        <dbReference type="Google" id="ProtNLM"/>
    </source>
</evidence>
<reference evidence="3 4" key="1">
    <citation type="submission" date="2018-10" db="EMBL/GenBank/DDBJ databases">
        <title>Phylogenomics of Brevibacillus.</title>
        <authorList>
            <person name="Dunlap C."/>
        </authorList>
    </citation>
    <scope>NUCLEOTIDE SEQUENCE [LARGE SCALE GENOMIC DNA]</scope>
    <source>
        <strain evidence="3 4">NRRL NRS 1219</strain>
    </source>
</reference>
<dbReference type="Pfam" id="PF05573">
    <property type="entry name" value="NosL"/>
    <property type="match status" value="1"/>
</dbReference>
<gene>
    <name evidence="2" type="ORF">BAG01nite_28960</name>
    <name evidence="3" type="ORF">EB820_22935</name>
</gene>
<accession>A0A3M8ACD1</accession>
<dbReference type="OrthoDB" id="9792749at2"/>
<feature type="region of interest" description="Disordered" evidence="1">
    <location>
        <begin position="157"/>
        <end position="196"/>
    </location>
</feature>
<comment type="caution">
    <text evidence="3">The sequence shown here is derived from an EMBL/GenBank/DDBJ whole genome shotgun (WGS) entry which is preliminary data.</text>
</comment>
<evidence type="ECO:0000313" key="3">
    <source>
        <dbReference type="EMBL" id="RNB48824.1"/>
    </source>
</evidence>
<dbReference type="PANTHER" id="PTHR41247:SF1">
    <property type="entry name" value="HTH-TYPE TRANSCRIPTIONAL REPRESSOR YCNK"/>
    <property type="match status" value="1"/>
</dbReference>
<proteinExistence type="predicted"/>
<dbReference type="EMBL" id="BJOD01000028">
    <property type="protein sequence ID" value="GED26794.1"/>
    <property type="molecule type" value="Genomic_DNA"/>
</dbReference>
<dbReference type="InterPro" id="IPR008719">
    <property type="entry name" value="N2O_reductase_NosL"/>
</dbReference>